<dbReference type="InterPro" id="IPR027417">
    <property type="entry name" value="P-loop_NTPase"/>
</dbReference>
<dbReference type="InterPro" id="IPR050534">
    <property type="entry name" value="Coronavir_polyprotein_1ab"/>
</dbReference>
<keyword evidence="2" id="KW-0378">Hydrolase</keyword>
<dbReference type="SUPFAM" id="SSF52540">
    <property type="entry name" value="P-loop containing nucleoside triphosphate hydrolases"/>
    <property type="match status" value="1"/>
</dbReference>
<dbReference type="Gene3D" id="3.40.50.300">
    <property type="entry name" value="P-loop containing nucleotide triphosphate hydrolases"/>
    <property type="match status" value="2"/>
</dbReference>
<keyword evidence="3" id="KW-1185">Reference proteome</keyword>
<feature type="domain" description="UvrD-like helicase C-terminal" evidence="1">
    <location>
        <begin position="363"/>
        <end position="415"/>
    </location>
</feature>
<evidence type="ECO:0000313" key="3">
    <source>
        <dbReference type="Proteomes" id="UP000231419"/>
    </source>
</evidence>
<name>A0A2D1ADT6_9CAUD</name>
<gene>
    <name evidence="2" type="ORF">SEA_TRINA_50</name>
</gene>
<dbReference type="Pfam" id="PF13538">
    <property type="entry name" value="UvrD_C_2"/>
    <property type="match status" value="1"/>
</dbReference>
<protein>
    <submittedName>
        <fullName evidence="2">RecD-like helicase</fullName>
    </submittedName>
</protein>
<dbReference type="PANTHER" id="PTHR43788">
    <property type="entry name" value="DNA2/NAM7 HELICASE FAMILY MEMBER"/>
    <property type="match status" value="1"/>
</dbReference>
<organism evidence="2 3">
    <name type="scientific">Rhodococcus phage Trina</name>
    <dbReference type="NCBI Taxonomy" id="2027905"/>
    <lineage>
        <taxon>Viruses</taxon>
        <taxon>Duplodnaviria</taxon>
        <taxon>Heunggongvirae</taxon>
        <taxon>Uroviricota</taxon>
        <taxon>Caudoviricetes</taxon>
        <taxon>Trinavirus</taxon>
        <taxon>Trinavirus trina</taxon>
    </lineage>
</organism>
<proteinExistence type="predicted"/>
<dbReference type="Proteomes" id="UP000231419">
    <property type="component" value="Segment"/>
</dbReference>
<keyword evidence="2" id="KW-0067">ATP-binding</keyword>
<dbReference type="EMBL" id="MF668286">
    <property type="protein sequence ID" value="ASZ74867.1"/>
    <property type="molecule type" value="Genomic_DNA"/>
</dbReference>
<evidence type="ECO:0000259" key="1">
    <source>
        <dbReference type="Pfam" id="PF13538"/>
    </source>
</evidence>
<evidence type="ECO:0000313" key="2">
    <source>
        <dbReference type="EMBL" id="ASZ74867.1"/>
    </source>
</evidence>
<keyword evidence="2" id="KW-0547">Nucleotide-binding</keyword>
<dbReference type="OrthoDB" id="5394at10239"/>
<dbReference type="GO" id="GO:0004386">
    <property type="term" value="F:helicase activity"/>
    <property type="evidence" value="ECO:0007669"/>
    <property type="project" value="UniProtKB-KW"/>
</dbReference>
<reference evidence="3" key="1">
    <citation type="submission" date="2017-08" db="EMBL/GenBank/DDBJ databases">
        <authorList>
            <person name="de Groot N.N."/>
        </authorList>
    </citation>
    <scope>NUCLEOTIDE SEQUENCE [LARGE SCALE GENOMIC DNA]</scope>
</reference>
<keyword evidence="2" id="KW-0347">Helicase</keyword>
<dbReference type="CDD" id="cd18809">
    <property type="entry name" value="SF1_C_RecD"/>
    <property type="match status" value="1"/>
</dbReference>
<dbReference type="Pfam" id="PF13604">
    <property type="entry name" value="AAA_30"/>
    <property type="match status" value="1"/>
</dbReference>
<sequence length="416" mass="46848">MTFEYTESQAEAIRLVKEFYTESRDVFWLAGAAGTGKSTILPYLIKELGLAEFEVLVCAPTNKAKSVLTSKGFSNVQTVHKAIRSSTIEGPKAGQYRQLNEQLRNMSAKGQNVKSLIVQINELSQSGEVWWESTSNKKSEKFKLILVDEASMVSNDDVNELKQIGCPILLIGDNNQLPPVGQTAFITENEPNFVLTQNMRQKEANGHIINASMLVRENPQTKFDSLPFNSWKERSGQKIIKVCNFNELTDVRDTQFLAHDNATCFRHIAQVRSELPATPVPGDRLLSYTTFEGIVKGQIYRVDKSEVKNGIVHLDLTRENDLVPVRAITPAANFNKTLTNKARLEQLGHSGIGNLVMPNFYYANCITIHKSQGSEWERVGVYLPKTNYYRPMPDNDLMRLKYTAITRAKKELIVVV</sequence>
<accession>A0A2D1ADT6</accession>
<dbReference type="InterPro" id="IPR027785">
    <property type="entry name" value="UvrD-like_helicase_C"/>
</dbReference>